<evidence type="ECO:0000256" key="1">
    <source>
        <dbReference type="SAM" id="Coils"/>
    </source>
</evidence>
<name>A0A1U8K1I0_GOSHI</name>
<keyword evidence="3" id="KW-1185">Reference proteome</keyword>
<dbReference type="RefSeq" id="XP_016694419.1">
    <property type="nucleotide sequence ID" value="XM_016838930.1"/>
</dbReference>
<dbReference type="GeneID" id="107911031"/>
<evidence type="ECO:0000313" key="3">
    <source>
        <dbReference type="Proteomes" id="UP000818029"/>
    </source>
</evidence>
<evidence type="ECO:0000313" key="4">
    <source>
        <dbReference type="RefSeq" id="XP_016694419.1"/>
    </source>
</evidence>
<reference evidence="3" key="1">
    <citation type="journal article" date="2020" name="Nat. Genet.">
        <title>Genomic diversifications of five Gossypium allopolyploid species and their impact on cotton improvement.</title>
        <authorList>
            <person name="Chen Z.J."/>
            <person name="Sreedasyam A."/>
            <person name="Ando A."/>
            <person name="Song Q."/>
            <person name="De Santiago L.M."/>
            <person name="Hulse-Kemp A.M."/>
            <person name="Ding M."/>
            <person name="Ye W."/>
            <person name="Kirkbride R.C."/>
            <person name="Jenkins J."/>
            <person name="Plott C."/>
            <person name="Lovell J."/>
            <person name="Lin Y.M."/>
            <person name="Vaughn R."/>
            <person name="Liu B."/>
            <person name="Simpson S."/>
            <person name="Scheffler B.E."/>
            <person name="Wen L."/>
            <person name="Saski C.A."/>
            <person name="Grover C.E."/>
            <person name="Hu G."/>
            <person name="Conover J.L."/>
            <person name="Carlson J.W."/>
            <person name="Shu S."/>
            <person name="Boston L.B."/>
            <person name="Williams M."/>
            <person name="Peterson D.G."/>
            <person name="McGee K."/>
            <person name="Jones D.C."/>
            <person name="Wendel J.F."/>
            <person name="Stelly D.M."/>
            <person name="Grimwood J."/>
            <person name="Schmutz J."/>
        </authorList>
    </citation>
    <scope>NUCLEOTIDE SEQUENCE [LARGE SCALE GENOMIC DNA]</scope>
    <source>
        <strain evidence="3">cv. TM-1</strain>
    </source>
</reference>
<organism evidence="3 4">
    <name type="scientific">Gossypium hirsutum</name>
    <name type="common">Upland cotton</name>
    <name type="synonym">Gossypium mexicanum</name>
    <dbReference type="NCBI Taxonomy" id="3635"/>
    <lineage>
        <taxon>Eukaryota</taxon>
        <taxon>Viridiplantae</taxon>
        <taxon>Streptophyta</taxon>
        <taxon>Embryophyta</taxon>
        <taxon>Tracheophyta</taxon>
        <taxon>Spermatophyta</taxon>
        <taxon>Magnoliopsida</taxon>
        <taxon>eudicotyledons</taxon>
        <taxon>Gunneridae</taxon>
        <taxon>Pentapetalae</taxon>
        <taxon>rosids</taxon>
        <taxon>malvids</taxon>
        <taxon>Malvales</taxon>
        <taxon>Malvaceae</taxon>
        <taxon>Malvoideae</taxon>
        <taxon>Gossypium</taxon>
    </lineage>
</organism>
<feature type="coiled-coil region" evidence="1">
    <location>
        <begin position="152"/>
        <end position="186"/>
    </location>
</feature>
<reference evidence="4" key="2">
    <citation type="submission" date="2025-08" db="UniProtKB">
        <authorList>
            <consortium name="RefSeq"/>
        </authorList>
    </citation>
    <scope>IDENTIFICATION</scope>
</reference>
<sequence length="246" mass="29106">MLELRKKNAEYETVSTKLIASRSEHRELREKMRELEETLQARQQQLDTLLEALQEKNSQHDRDTRAYGRTLYEKDEKLSYLINEIRKVAVHVVQLSNEVEVLSCQFPSSRRSNISEFLEQVKKYSDIASNFDTTSLKSRHSYRKRRQVRVMEVEFNERIERMKRIQKELQEQLAKSQQEIRDLMVRSREESLEQRDQMARMMEMMSALVKGKGPINPDVVEPQSRVNLDQDPPHPLGFTPPHTHAI</sequence>
<evidence type="ECO:0000256" key="2">
    <source>
        <dbReference type="SAM" id="MobiDB-lite"/>
    </source>
</evidence>
<gene>
    <name evidence="4" type="primary">LOC107911031</name>
</gene>
<protein>
    <submittedName>
        <fullName evidence="4">Switch-associated protein 70-like</fullName>
    </submittedName>
</protein>
<accession>A0A1U8K1I0</accession>
<dbReference type="AlphaFoldDB" id="A0A1U8K1I0"/>
<proteinExistence type="predicted"/>
<feature type="region of interest" description="Disordered" evidence="2">
    <location>
        <begin position="214"/>
        <end position="246"/>
    </location>
</feature>
<dbReference type="KEGG" id="ghi:107911031"/>
<feature type="coiled-coil region" evidence="1">
    <location>
        <begin position="18"/>
        <end position="63"/>
    </location>
</feature>
<dbReference type="Proteomes" id="UP000818029">
    <property type="component" value="Chromosome A09"/>
</dbReference>
<keyword evidence="1" id="KW-0175">Coiled coil</keyword>
<dbReference type="PaxDb" id="3635-A0A1U8K1I0"/>